<dbReference type="InterPro" id="IPR011500">
    <property type="entry name" value="GPCR_3_9-Cys_dom"/>
</dbReference>
<dbReference type="InParanoid" id="A0A6P9C5D4"/>
<dbReference type="Pfam" id="PF00003">
    <property type="entry name" value="7tm_3"/>
    <property type="match status" value="1"/>
</dbReference>
<keyword evidence="3 11" id="KW-0812">Transmembrane</keyword>
<dbReference type="InterPro" id="IPR028082">
    <property type="entry name" value="Peripla_BP_I"/>
</dbReference>
<organism evidence="13 14">
    <name type="scientific">Pantherophis guttatus</name>
    <name type="common">Corn snake</name>
    <name type="synonym">Elaphe guttata</name>
    <dbReference type="NCBI Taxonomy" id="94885"/>
    <lineage>
        <taxon>Eukaryota</taxon>
        <taxon>Metazoa</taxon>
        <taxon>Chordata</taxon>
        <taxon>Craniata</taxon>
        <taxon>Vertebrata</taxon>
        <taxon>Euteleostomi</taxon>
        <taxon>Lepidosauria</taxon>
        <taxon>Squamata</taxon>
        <taxon>Bifurcata</taxon>
        <taxon>Unidentata</taxon>
        <taxon>Episquamata</taxon>
        <taxon>Toxicofera</taxon>
        <taxon>Serpentes</taxon>
        <taxon>Colubroidea</taxon>
        <taxon>Colubridae</taxon>
        <taxon>Colubrinae</taxon>
        <taxon>Pantherophis</taxon>
    </lineage>
</organism>
<dbReference type="PRINTS" id="PR01535">
    <property type="entry name" value="VOMERONASL2R"/>
</dbReference>
<evidence type="ECO:0000256" key="4">
    <source>
        <dbReference type="ARBA" id="ARBA00022729"/>
    </source>
</evidence>
<dbReference type="Gene3D" id="2.10.50.30">
    <property type="entry name" value="GPCR, family 3, nine cysteines domain"/>
    <property type="match status" value="1"/>
</dbReference>
<dbReference type="PROSITE" id="PS00981">
    <property type="entry name" value="G_PROTEIN_RECEP_F3_3"/>
    <property type="match status" value="1"/>
</dbReference>
<name>A0A6P9C5D4_PANGU</name>
<feature type="transmembrane region" description="Helical" evidence="11">
    <location>
        <begin position="272"/>
        <end position="296"/>
    </location>
</feature>
<dbReference type="InterPro" id="IPR038550">
    <property type="entry name" value="GPCR_3_9-Cys_sf"/>
</dbReference>
<evidence type="ECO:0000256" key="5">
    <source>
        <dbReference type="ARBA" id="ARBA00022989"/>
    </source>
</evidence>
<dbReference type="InterPro" id="IPR004073">
    <property type="entry name" value="GPCR_3_vmron_rcpt_2"/>
</dbReference>
<dbReference type="InterPro" id="IPR000068">
    <property type="entry name" value="GPCR_3_Ca_sens_rcpt-rel"/>
</dbReference>
<keyword evidence="13" id="KW-1185">Reference proteome</keyword>
<dbReference type="RefSeq" id="XP_034278652.2">
    <property type="nucleotide sequence ID" value="XM_034422761.2"/>
</dbReference>
<feature type="transmembrane region" description="Helical" evidence="11">
    <location>
        <begin position="467"/>
        <end position="487"/>
    </location>
</feature>
<keyword evidence="10" id="KW-0807">Transducer</keyword>
<dbReference type="GeneID" id="117668699"/>
<feature type="domain" description="G-protein coupled receptors family 3 profile" evidence="12">
    <location>
        <begin position="273"/>
        <end position="537"/>
    </location>
</feature>
<feature type="transmembrane region" description="Helical" evidence="11">
    <location>
        <begin position="387"/>
        <end position="412"/>
    </location>
</feature>
<dbReference type="InterPro" id="IPR017978">
    <property type="entry name" value="GPCR_3_C"/>
</dbReference>
<feature type="transmembrane region" description="Helical" evidence="11">
    <location>
        <begin position="432"/>
        <end position="455"/>
    </location>
</feature>
<keyword evidence="6" id="KW-0297">G-protein coupled receptor</keyword>
<feature type="transmembrane region" description="Helical" evidence="11">
    <location>
        <begin position="343"/>
        <end position="367"/>
    </location>
</feature>
<keyword evidence="7 11" id="KW-0472">Membrane</keyword>
<evidence type="ECO:0000313" key="13">
    <source>
        <dbReference type="Proteomes" id="UP001652622"/>
    </source>
</evidence>
<evidence type="ECO:0000313" key="14">
    <source>
        <dbReference type="RefSeq" id="XP_034278652.2"/>
    </source>
</evidence>
<dbReference type="InterPro" id="IPR017979">
    <property type="entry name" value="GPCR_3_CS"/>
</dbReference>
<dbReference type="GO" id="GO:0004930">
    <property type="term" value="F:G protein-coupled receptor activity"/>
    <property type="evidence" value="ECO:0007669"/>
    <property type="project" value="UniProtKB-KW"/>
</dbReference>
<proteinExistence type="predicted"/>
<evidence type="ECO:0000256" key="10">
    <source>
        <dbReference type="ARBA" id="ARBA00023224"/>
    </source>
</evidence>
<dbReference type="PRINTS" id="PR00248">
    <property type="entry name" value="GPCRMGR"/>
</dbReference>
<dbReference type="SUPFAM" id="SSF53822">
    <property type="entry name" value="Periplasmic binding protein-like I"/>
    <property type="match status" value="2"/>
</dbReference>
<dbReference type="PANTHER" id="PTHR24061:SF599">
    <property type="entry name" value="G-PROTEIN COUPLED RECEPTORS FAMILY 3 PROFILE DOMAIN-CONTAINING PROTEIN"/>
    <property type="match status" value="1"/>
</dbReference>
<evidence type="ECO:0000256" key="1">
    <source>
        <dbReference type="ARBA" id="ARBA00004651"/>
    </source>
</evidence>
<evidence type="ECO:0000256" key="8">
    <source>
        <dbReference type="ARBA" id="ARBA00023170"/>
    </source>
</evidence>
<dbReference type="InterPro" id="IPR000337">
    <property type="entry name" value="GPCR_3"/>
</dbReference>
<dbReference type="Proteomes" id="UP001652622">
    <property type="component" value="Unplaced"/>
</dbReference>
<keyword evidence="5 11" id="KW-1133">Transmembrane helix</keyword>
<comment type="subcellular location">
    <subcellularLocation>
        <location evidence="1">Cell membrane</location>
        <topology evidence="1">Multi-pass membrane protein</topology>
    </subcellularLocation>
</comment>
<dbReference type="GO" id="GO:0005886">
    <property type="term" value="C:plasma membrane"/>
    <property type="evidence" value="ECO:0007669"/>
    <property type="project" value="UniProtKB-SubCell"/>
</dbReference>
<evidence type="ECO:0000259" key="12">
    <source>
        <dbReference type="PROSITE" id="PS50259"/>
    </source>
</evidence>
<dbReference type="CDD" id="cd15283">
    <property type="entry name" value="7tmC_V2R_pheromone"/>
    <property type="match status" value="1"/>
</dbReference>
<evidence type="ECO:0000256" key="6">
    <source>
        <dbReference type="ARBA" id="ARBA00023040"/>
    </source>
</evidence>
<accession>A0A6P9C5D4</accession>
<sequence>MPINNQHILSLVYAVKEINRNPKILPNISLGFHISNSYIDARMIYLNTLKLLSSQERTIPNYSCEKRNMLPVVIGESDSENSLLMANILIAYKIPQSSRFRLKPRTDKAGVDFLNLDPWKLHHFLSRISFNNSVGDHVSFNENGELRSGYDITNLIGFPNKSHLNIKVGRIDPEASPNKPFIINEDLIVWHKEFKKVPPSAVCNENCNPGYSRKKQEGKPFCCYDCIPCPAGKISDQKDMDDCFKCPEDQYPNRSQDKCLTKSLNFLTYDEALGISLALSACSFALLTTAVLGIFIKHRNTPIVKANNRELSYLLLISLLLCFLSSLLFIGRPGEVICPLRQIAFAIIFSIAISCVLAKTITVVLAFMATKPGSAIKKWIGKRLSNYIVLFSSLIQIGICISWLCIACPYPDMDMISLTEEIILECNKGSVVMFYCILSYLGSLAIVSFIMAFLARKLPNSFNEAKFITFSMLVFCNVWISFVPTYLSSKGKYMVAVEIFALLSSSAGLLGCIFLPKCYIIVLRPELNKKDHLIRKNMDCGK</sequence>
<gene>
    <name evidence="14" type="primary">LOC117668699</name>
</gene>
<feature type="transmembrane region" description="Helical" evidence="11">
    <location>
        <begin position="499"/>
        <end position="522"/>
    </location>
</feature>
<evidence type="ECO:0000256" key="11">
    <source>
        <dbReference type="SAM" id="Phobius"/>
    </source>
</evidence>
<reference evidence="14" key="1">
    <citation type="submission" date="2025-08" db="UniProtKB">
        <authorList>
            <consortium name="RefSeq"/>
        </authorList>
    </citation>
    <scope>IDENTIFICATION</scope>
    <source>
        <tissue evidence="14">Blood</tissue>
    </source>
</reference>
<dbReference type="PROSITE" id="PS50259">
    <property type="entry name" value="G_PROTEIN_RECEP_F3_4"/>
    <property type="match status" value="1"/>
</dbReference>
<feature type="transmembrane region" description="Helical" evidence="11">
    <location>
        <begin position="311"/>
        <end position="331"/>
    </location>
</feature>
<evidence type="ECO:0000256" key="3">
    <source>
        <dbReference type="ARBA" id="ARBA00022692"/>
    </source>
</evidence>
<evidence type="ECO:0000256" key="9">
    <source>
        <dbReference type="ARBA" id="ARBA00023180"/>
    </source>
</evidence>
<dbReference type="PANTHER" id="PTHR24061">
    <property type="entry name" value="CALCIUM-SENSING RECEPTOR-RELATED"/>
    <property type="match status" value="1"/>
</dbReference>
<keyword evidence="8" id="KW-0675">Receptor</keyword>
<dbReference type="Gene3D" id="3.40.50.2300">
    <property type="match status" value="3"/>
</dbReference>
<protein>
    <submittedName>
        <fullName evidence="14">Vomeronasal type-2 receptor 26-like isoform X1</fullName>
    </submittedName>
</protein>
<dbReference type="AlphaFoldDB" id="A0A6P9C5D4"/>
<dbReference type="KEGG" id="pgut:117668699"/>
<keyword evidence="4" id="KW-0732">Signal</keyword>
<evidence type="ECO:0000256" key="7">
    <source>
        <dbReference type="ARBA" id="ARBA00023136"/>
    </source>
</evidence>
<keyword evidence="2" id="KW-1003">Cell membrane</keyword>
<dbReference type="Pfam" id="PF07562">
    <property type="entry name" value="NCD3G"/>
    <property type="match status" value="1"/>
</dbReference>
<evidence type="ECO:0000256" key="2">
    <source>
        <dbReference type="ARBA" id="ARBA00022475"/>
    </source>
</evidence>
<keyword evidence="9" id="KW-0325">Glycoprotein</keyword>